<reference evidence="1" key="2">
    <citation type="journal article" date="2020" name="Nat. Commun.">
        <title>Large-scale genome sequencing of mycorrhizal fungi provides insights into the early evolution of symbiotic traits.</title>
        <authorList>
            <person name="Miyauchi S."/>
            <person name="Kiss E."/>
            <person name="Kuo A."/>
            <person name="Drula E."/>
            <person name="Kohler A."/>
            <person name="Sanchez-Garcia M."/>
            <person name="Morin E."/>
            <person name="Andreopoulos B."/>
            <person name="Barry K.W."/>
            <person name="Bonito G."/>
            <person name="Buee M."/>
            <person name="Carver A."/>
            <person name="Chen C."/>
            <person name="Cichocki N."/>
            <person name="Clum A."/>
            <person name="Culley D."/>
            <person name="Crous P.W."/>
            <person name="Fauchery L."/>
            <person name="Girlanda M."/>
            <person name="Hayes R.D."/>
            <person name="Keri Z."/>
            <person name="LaButti K."/>
            <person name="Lipzen A."/>
            <person name="Lombard V."/>
            <person name="Magnuson J."/>
            <person name="Maillard F."/>
            <person name="Murat C."/>
            <person name="Nolan M."/>
            <person name="Ohm R.A."/>
            <person name="Pangilinan J."/>
            <person name="Pereira M.F."/>
            <person name="Perotto S."/>
            <person name="Peter M."/>
            <person name="Pfister S."/>
            <person name="Riley R."/>
            <person name="Sitrit Y."/>
            <person name="Stielow J.B."/>
            <person name="Szollosi G."/>
            <person name="Zifcakova L."/>
            <person name="Stursova M."/>
            <person name="Spatafora J.W."/>
            <person name="Tedersoo L."/>
            <person name="Vaario L.M."/>
            <person name="Yamada A."/>
            <person name="Yan M."/>
            <person name="Wang P."/>
            <person name="Xu J."/>
            <person name="Bruns T."/>
            <person name="Baldrian P."/>
            <person name="Vilgalys R."/>
            <person name="Dunand C."/>
            <person name="Henrissat B."/>
            <person name="Grigoriev I.V."/>
            <person name="Hibbett D."/>
            <person name="Nagy L.G."/>
            <person name="Martin F.M."/>
        </authorList>
    </citation>
    <scope>NUCLEOTIDE SEQUENCE</scope>
    <source>
        <strain evidence="1">P2</strain>
    </source>
</reference>
<accession>A0ACB6YZ61</accession>
<name>A0ACB6YZ61_THEGA</name>
<evidence type="ECO:0000313" key="1">
    <source>
        <dbReference type="EMBL" id="KAF9642483.1"/>
    </source>
</evidence>
<evidence type="ECO:0000313" key="2">
    <source>
        <dbReference type="Proteomes" id="UP000886501"/>
    </source>
</evidence>
<proteinExistence type="predicted"/>
<sequence>MTLVDSYQLAVIYNLRRRDAEFPPNHSHCDPPPAHPTFIGKYMLTATIQFTSSMEHGGRFSGGKWAPVAYRVAEARDA</sequence>
<dbReference type="EMBL" id="MU118450">
    <property type="protein sequence ID" value="KAF9642483.1"/>
    <property type="molecule type" value="Genomic_DNA"/>
</dbReference>
<keyword evidence="2" id="KW-1185">Reference proteome</keyword>
<protein>
    <submittedName>
        <fullName evidence="1">Uncharacterized protein</fullName>
    </submittedName>
</protein>
<comment type="caution">
    <text evidence="1">The sequence shown here is derived from an EMBL/GenBank/DDBJ whole genome shotgun (WGS) entry which is preliminary data.</text>
</comment>
<reference evidence="1" key="1">
    <citation type="submission" date="2019-10" db="EMBL/GenBank/DDBJ databases">
        <authorList>
            <consortium name="DOE Joint Genome Institute"/>
            <person name="Kuo A."/>
            <person name="Miyauchi S."/>
            <person name="Kiss E."/>
            <person name="Drula E."/>
            <person name="Kohler A."/>
            <person name="Sanchez-Garcia M."/>
            <person name="Andreopoulos B."/>
            <person name="Barry K.W."/>
            <person name="Bonito G."/>
            <person name="Buee M."/>
            <person name="Carver A."/>
            <person name="Chen C."/>
            <person name="Cichocki N."/>
            <person name="Clum A."/>
            <person name="Culley D."/>
            <person name="Crous P.W."/>
            <person name="Fauchery L."/>
            <person name="Girlanda M."/>
            <person name="Hayes R."/>
            <person name="Keri Z."/>
            <person name="Labutti K."/>
            <person name="Lipzen A."/>
            <person name="Lombard V."/>
            <person name="Magnuson J."/>
            <person name="Maillard F."/>
            <person name="Morin E."/>
            <person name="Murat C."/>
            <person name="Nolan M."/>
            <person name="Ohm R."/>
            <person name="Pangilinan J."/>
            <person name="Pereira M."/>
            <person name="Perotto S."/>
            <person name="Peter M."/>
            <person name="Riley R."/>
            <person name="Sitrit Y."/>
            <person name="Stielow B."/>
            <person name="Szollosi G."/>
            <person name="Zifcakova L."/>
            <person name="Stursova M."/>
            <person name="Spatafora J.W."/>
            <person name="Tedersoo L."/>
            <person name="Vaario L.-M."/>
            <person name="Yamada A."/>
            <person name="Yan M."/>
            <person name="Wang P."/>
            <person name="Xu J."/>
            <person name="Bruns T."/>
            <person name="Baldrian P."/>
            <person name="Vilgalys R."/>
            <person name="Henrissat B."/>
            <person name="Grigoriev I.V."/>
            <person name="Hibbett D."/>
            <person name="Nagy L.G."/>
            <person name="Martin F.M."/>
        </authorList>
    </citation>
    <scope>NUCLEOTIDE SEQUENCE</scope>
    <source>
        <strain evidence="1">P2</strain>
    </source>
</reference>
<organism evidence="1 2">
    <name type="scientific">Thelephora ganbajun</name>
    <name type="common">Ganba fungus</name>
    <dbReference type="NCBI Taxonomy" id="370292"/>
    <lineage>
        <taxon>Eukaryota</taxon>
        <taxon>Fungi</taxon>
        <taxon>Dikarya</taxon>
        <taxon>Basidiomycota</taxon>
        <taxon>Agaricomycotina</taxon>
        <taxon>Agaricomycetes</taxon>
        <taxon>Thelephorales</taxon>
        <taxon>Thelephoraceae</taxon>
        <taxon>Thelephora</taxon>
    </lineage>
</organism>
<gene>
    <name evidence="1" type="ORF">BDM02DRAFT_3124512</name>
</gene>
<dbReference type="Proteomes" id="UP000886501">
    <property type="component" value="Unassembled WGS sequence"/>
</dbReference>